<evidence type="ECO:0000313" key="4">
    <source>
        <dbReference type="EMBL" id="SDB23869.1"/>
    </source>
</evidence>
<protein>
    <submittedName>
        <fullName evidence="4">Zinc-ribbon domain-containing protein</fullName>
    </submittedName>
</protein>
<accession>A0A1G6BTB3</accession>
<keyword evidence="2" id="KW-0067">ATP-binding</keyword>
<reference evidence="4 5" key="1">
    <citation type="submission" date="2016-10" db="EMBL/GenBank/DDBJ databases">
        <authorList>
            <person name="de Groot N.N."/>
        </authorList>
    </citation>
    <scope>NUCLEOTIDE SEQUENCE [LARGE SCALE GENOMIC DNA]</scope>
    <source>
        <strain evidence="4 5">ATCC 35022</strain>
    </source>
</reference>
<dbReference type="SUPFAM" id="SSF52540">
    <property type="entry name" value="P-loop containing nucleoside triphosphate hydrolases"/>
    <property type="match status" value="1"/>
</dbReference>
<dbReference type="PROSITE" id="PS50125">
    <property type="entry name" value="GUANYLATE_CYCLASE_2"/>
    <property type="match status" value="1"/>
</dbReference>
<dbReference type="Gene3D" id="3.30.70.1230">
    <property type="entry name" value="Nucleotide cyclase"/>
    <property type="match status" value="1"/>
</dbReference>
<proteinExistence type="predicted"/>
<dbReference type="STRING" id="665467.SAMN02982931_01830"/>
<dbReference type="Gene3D" id="3.40.50.300">
    <property type="entry name" value="P-loop containing nucleotide triphosphate hydrolases"/>
    <property type="match status" value="1"/>
</dbReference>
<dbReference type="CDD" id="cd07302">
    <property type="entry name" value="CHD"/>
    <property type="match status" value="1"/>
</dbReference>
<dbReference type="Pfam" id="PF13240">
    <property type="entry name" value="Zn_Ribbon_1"/>
    <property type="match status" value="1"/>
</dbReference>
<dbReference type="GO" id="GO:0005737">
    <property type="term" value="C:cytoplasm"/>
    <property type="evidence" value="ECO:0007669"/>
    <property type="project" value="TreeGrafter"/>
</dbReference>
<dbReference type="GO" id="GO:0035556">
    <property type="term" value="P:intracellular signal transduction"/>
    <property type="evidence" value="ECO:0007669"/>
    <property type="project" value="InterPro"/>
</dbReference>
<dbReference type="InterPro" id="IPR001054">
    <property type="entry name" value="A/G_cyclase"/>
</dbReference>
<dbReference type="Gene3D" id="1.25.40.10">
    <property type="entry name" value="Tetratricopeptide repeat domain"/>
    <property type="match status" value="2"/>
</dbReference>
<gene>
    <name evidence="4" type="ORF">SAMN02982931_01830</name>
</gene>
<dbReference type="Proteomes" id="UP000199071">
    <property type="component" value="Unassembled WGS sequence"/>
</dbReference>
<evidence type="ECO:0000313" key="5">
    <source>
        <dbReference type="Proteomes" id="UP000199071"/>
    </source>
</evidence>
<evidence type="ECO:0000259" key="3">
    <source>
        <dbReference type="PROSITE" id="PS50125"/>
    </source>
</evidence>
<evidence type="ECO:0000256" key="1">
    <source>
        <dbReference type="ARBA" id="ARBA00022741"/>
    </source>
</evidence>
<dbReference type="AlphaFoldDB" id="A0A1G6BTB3"/>
<dbReference type="GO" id="GO:0004016">
    <property type="term" value="F:adenylate cyclase activity"/>
    <property type="evidence" value="ECO:0007669"/>
    <property type="project" value="TreeGrafter"/>
</dbReference>
<dbReference type="InterPro" id="IPR011990">
    <property type="entry name" value="TPR-like_helical_dom_sf"/>
</dbReference>
<name>A0A1G6BTB3_9HYPH</name>
<dbReference type="GO" id="GO:0009190">
    <property type="term" value="P:cyclic nucleotide biosynthetic process"/>
    <property type="evidence" value="ECO:0007669"/>
    <property type="project" value="InterPro"/>
</dbReference>
<organism evidence="4 5">
    <name type="scientific">Bauldia litoralis</name>
    <dbReference type="NCBI Taxonomy" id="665467"/>
    <lineage>
        <taxon>Bacteria</taxon>
        <taxon>Pseudomonadati</taxon>
        <taxon>Pseudomonadota</taxon>
        <taxon>Alphaproteobacteria</taxon>
        <taxon>Hyphomicrobiales</taxon>
        <taxon>Kaistiaceae</taxon>
        <taxon>Bauldia</taxon>
    </lineage>
</organism>
<dbReference type="Pfam" id="PF00211">
    <property type="entry name" value="Guanylate_cyc"/>
    <property type="match status" value="1"/>
</dbReference>
<dbReference type="PANTHER" id="PTHR16305">
    <property type="entry name" value="TESTICULAR SOLUBLE ADENYLYL CYCLASE"/>
    <property type="match status" value="1"/>
</dbReference>
<dbReference type="SUPFAM" id="SSF55073">
    <property type="entry name" value="Nucleotide cyclase"/>
    <property type="match status" value="1"/>
</dbReference>
<keyword evidence="5" id="KW-1185">Reference proteome</keyword>
<dbReference type="EMBL" id="FMXQ01000003">
    <property type="protein sequence ID" value="SDB23869.1"/>
    <property type="molecule type" value="Genomic_DNA"/>
</dbReference>
<evidence type="ECO:0000256" key="2">
    <source>
        <dbReference type="ARBA" id="ARBA00022840"/>
    </source>
</evidence>
<dbReference type="SMART" id="SM00044">
    <property type="entry name" value="CYCc"/>
    <property type="match status" value="1"/>
</dbReference>
<dbReference type="SUPFAM" id="SSF48452">
    <property type="entry name" value="TPR-like"/>
    <property type="match status" value="1"/>
</dbReference>
<dbReference type="InterPro" id="IPR041664">
    <property type="entry name" value="AAA_16"/>
</dbReference>
<dbReference type="Pfam" id="PF13191">
    <property type="entry name" value="AAA_16"/>
    <property type="match status" value="1"/>
</dbReference>
<dbReference type="InterPro" id="IPR026870">
    <property type="entry name" value="Zinc_ribbon_dom"/>
</dbReference>
<feature type="domain" description="Guanylate cyclase" evidence="3">
    <location>
        <begin position="50"/>
        <end position="179"/>
    </location>
</feature>
<dbReference type="InterPro" id="IPR029787">
    <property type="entry name" value="Nucleotide_cyclase"/>
</dbReference>
<dbReference type="GO" id="GO:0005524">
    <property type="term" value="F:ATP binding"/>
    <property type="evidence" value="ECO:0007669"/>
    <property type="project" value="UniProtKB-KW"/>
</dbReference>
<dbReference type="PANTHER" id="PTHR16305:SF28">
    <property type="entry name" value="GUANYLATE CYCLASE DOMAIN-CONTAINING PROTEIN"/>
    <property type="match status" value="1"/>
</dbReference>
<dbReference type="RefSeq" id="WP_175478359.1">
    <property type="nucleotide sequence ID" value="NZ_FMXQ01000003.1"/>
</dbReference>
<sequence>MLSTCPSCGRPNEAGAKFCSECGTALAARGVDGGIAPGRADASGERRQLTIMFCDLVGSTTLASRLDPEDTREVIGACLRMITQVVERFGGYVARYVGDGALIYFGYPQANEDDAERGVEAGLRIIEEAASLKLHDGFRTQFRVGIATGLVVVGDIVRAGAPGESDVAGETPHLAARLQALAEPDTVVISHGTRQLAGELFSYRDLGPVALKGFAEPVRAFEVLAPTGAESRFEALRVTRQSPLVGRDAELDRLEGLWRKACDGKGQVALLHGDPGIGKSRLTAMLSERIADQPHTRIRYYCSWHQQGSPFQPFINQLERAANIDRADTPAVKFDKLAQVLSPGSSQDEDLLLVADLLSVSPGEGPPIDLAPLKLRERTMEALLRQAALLSAQRPLLMVFEDVHWIDPSSLDLLKLAVQRIPELPILLIVTFRPAFQSPWSEEEAVSIPLSPLDRDESVALVQASAGPTELPPQVVAEIIERSDGIPLFVEELTRSVVDGRQGNGDGAATVPTTLHASLMSRLDRLGEAKAIALIGATIGREFTYELVAGLARRPEPELKVAFDQLTASGLVRRRGVPPAATYQFTHALLHEAAYRSMLRDTRRDLHADLAVILEDRFPETAKLRPDLLAHHCAEAGNTEKAIEYCLQAGRSAFARSAIVEAIGRLERGLELVGLLPEGERRYQLELGLYLYLTQALIAHTGYTSRETYEAVEHARRTADKLGEPPQLAAVLSGQWAYSLISNQLTTASRRSAELLDLGRARGDRIWTLLGLRASGVTDFARGRFIEARASLEMATQLYAPEDQPAYAALGVQDAQVVVTVYLSWLQIYLGYSDRGRETRDRAVTDARALNQAYSMAHALNGLAFTQLMLGQAEKALDTLDALERTNEEHGLAYYRAFVFIFRGWAHADLGNVAEGIRLIEFGISAYRGAGAHLYTTTFYRWLASAYRAAGDYRQGLAQLDEATSIAKESQAYGDEGEIHRVRAEILLDLNDRAGAEHSYRAALEASRRRQARQWELRAATGLARMLAEDGRSAEASSLLGGVHAWFTEGFDTPDLNAAKALLDELE</sequence>
<dbReference type="InterPro" id="IPR027417">
    <property type="entry name" value="P-loop_NTPase"/>
</dbReference>
<keyword evidence="1" id="KW-0547">Nucleotide-binding</keyword>